<dbReference type="AlphaFoldDB" id="A0A830HJI4"/>
<feature type="region of interest" description="Disordered" evidence="1">
    <location>
        <begin position="1"/>
        <end position="28"/>
    </location>
</feature>
<keyword evidence="4" id="KW-1185">Reference proteome</keyword>
<dbReference type="EMBL" id="BNJQ01000015">
    <property type="protein sequence ID" value="GHP07038.1"/>
    <property type="molecule type" value="Genomic_DNA"/>
</dbReference>
<feature type="compositionally biased region" description="Low complexity" evidence="1">
    <location>
        <begin position="1"/>
        <end position="24"/>
    </location>
</feature>
<evidence type="ECO:0000313" key="4">
    <source>
        <dbReference type="Proteomes" id="UP000660262"/>
    </source>
</evidence>
<name>A0A830HJI4_9CHLO</name>
<dbReference type="PANTHER" id="PTHR15020">
    <property type="entry name" value="FLAVIN REDUCTASE-RELATED"/>
    <property type="match status" value="1"/>
</dbReference>
<feature type="domain" description="NAD(P)-binding" evidence="2">
    <location>
        <begin position="51"/>
        <end position="280"/>
    </location>
</feature>
<evidence type="ECO:0000256" key="1">
    <source>
        <dbReference type="SAM" id="MobiDB-lite"/>
    </source>
</evidence>
<dbReference type="InterPro" id="IPR016040">
    <property type="entry name" value="NAD(P)-bd_dom"/>
</dbReference>
<dbReference type="Pfam" id="PF13460">
    <property type="entry name" value="NAD_binding_10"/>
    <property type="match status" value="1"/>
</dbReference>
<protein>
    <recommendedName>
        <fullName evidence="2">NAD(P)-binding domain-containing protein</fullName>
    </recommendedName>
</protein>
<dbReference type="InterPro" id="IPR036291">
    <property type="entry name" value="NAD(P)-bd_dom_sf"/>
</dbReference>
<feature type="compositionally biased region" description="Basic and acidic residues" evidence="1">
    <location>
        <begin position="367"/>
        <end position="390"/>
    </location>
</feature>
<dbReference type="PANTHER" id="PTHR15020:SF11">
    <property type="entry name" value="OS06G0360300 PROTEIN"/>
    <property type="match status" value="1"/>
</dbReference>
<dbReference type="OrthoDB" id="426386at2759"/>
<dbReference type="SUPFAM" id="SSF51735">
    <property type="entry name" value="NAD(P)-binding Rossmann-fold domains"/>
    <property type="match status" value="1"/>
</dbReference>
<comment type="caution">
    <text evidence="3">The sequence shown here is derived from an EMBL/GenBank/DDBJ whole genome shotgun (WGS) entry which is preliminary data.</text>
</comment>
<proteinExistence type="predicted"/>
<organism evidence="3 4">
    <name type="scientific">Pycnococcus provasolii</name>
    <dbReference type="NCBI Taxonomy" id="41880"/>
    <lineage>
        <taxon>Eukaryota</taxon>
        <taxon>Viridiplantae</taxon>
        <taxon>Chlorophyta</taxon>
        <taxon>Pseudoscourfieldiophyceae</taxon>
        <taxon>Pseudoscourfieldiales</taxon>
        <taxon>Pycnococcaceae</taxon>
        <taxon>Pycnococcus</taxon>
    </lineage>
</organism>
<evidence type="ECO:0000313" key="3">
    <source>
        <dbReference type="EMBL" id="GHP07038.1"/>
    </source>
</evidence>
<sequence length="411" mass="43713">MASSSCSSARLAPARARTSRSATRVGYNGARPLARRHVSASASSSSIVVAGAAGQTGVRVVERLVERGFHVKAIVRDADKAKETLDAVMANAKSGSVEIVKADLTKQKDAEAIRAALEGAQAAVWAADTKSLGIVPGPLGIAAMAVPALRGMVPKPKADFTALTNFLDAAKEVAKPNFRLAMLTSAAVTRLGWHEDKQKHLDSVVDIPIVRLNPFGVLDVQREAEEVVRTYGISYAIVRPVGLKDDDSWPPARPVLAQGDVLVGRANRRDVADVLIAAATLPECEGKTFEMATITGYPPNDEGLAPSADLLKTDKERVAMGEDLGLGAVEYDATSAGEAFVDANRIAASQLLPGMTQDATKLEMGRTYEQLDRGEVNRESGTEATPRERALAATGSRRWFAPPVPNQDRER</sequence>
<evidence type="ECO:0000259" key="2">
    <source>
        <dbReference type="Pfam" id="PF13460"/>
    </source>
</evidence>
<accession>A0A830HJI4</accession>
<reference evidence="3" key="1">
    <citation type="submission" date="2020-10" db="EMBL/GenBank/DDBJ databases">
        <title>Unveiling of a novel bifunctional photoreceptor, Dualchrome1, isolated from a cosmopolitan green alga.</title>
        <authorList>
            <person name="Suzuki S."/>
            <person name="Kawachi M."/>
        </authorList>
    </citation>
    <scope>NUCLEOTIDE SEQUENCE</scope>
    <source>
        <strain evidence="3">NIES 2893</strain>
    </source>
</reference>
<feature type="region of interest" description="Disordered" evidence="1">
    <location>
        <begin position="367"/>
        <end position="411"/>
    </location>
</feature>
<dbReference type="Proteomes" id="UP000660262">
    <property type="component" value="Unassembled WGS sequence"/>
</dbReference>
<dbReference type="Gene3D" id="3.40.50.720">
    <property type="entry name" value="NAD(P)-binding Rossmann-like Domain"/>
    <property type="match status" value="1"/>
</dbReference>
<gene>
    <name evidence="3" type="ORF">PPROV_000578100</name>
</gene>